<dbReference type="SUPFAM" id="SSF46689">
    <property type="entry name" value="Homeodomain-like"/>
    <property type="match status" value="1"/>
</dbReference>
<dbReference type="InterPro" id="IPR001647">
    <property type="entry name" value="HTH_TetR"/>
</dbReference>
<gene>
    <name evidence="6" type="ORF">CHH28_16780</name>
</gene>
<reference evidence="6 7" key="1">
    <citation type="submission" date="2017-07" db="EMBL/GenBank/DDBJ databases">
        <title>Annotated genome sequence of Bacterioplanes sanyensis isolated from Red Sea.</title>
        <authorList>
            <person name="Rehman Z.U."/>
        </authorList>
    </citation>
    <scope>NUCLEOTIDE SEQUENCE [LARGE SCALE GENOMIC DNA]</scope>
    <source>
        <strain evidence="6 7">NV9</strain>
    </source>
</reference>
<dbReference type="EMBL" id="CP022530">
    <property type="protein sequence ID" value="ASP40230.1"/>
    <property type="molecule type" value="Genomic_DNA"/>
</dbReference>
<evidence type="ECO:0000313" key="7">
    <source>
        <dbReference type="Proteomes" id="UP000202440"/>
    </source>
</evidence>
<keyword evidence="2 4" id="KW-0238">DNA-binding</keyword>
<dbReference type="GO" id="GO:0000976">
    <property type="term" value="F:transcription cis-regulatory region binding"/>
    <property type="evidence" value="ECO:0007669"/>
    <property type="project" value="TreeGrafter"/>
</dbReference>
<feature type="domain" description="HTH tetR-type" evidence="5">
    <location>
        <begin position="9"/>
        <end position="69"/>
    </location>
</feature>
<evidence type="ECO:0000259" key="5">
    <source>
        <dbReference type="PROSITE" id="PS50977"/>
    </source>
</evidence>
<keyword evidence="3" id="KW-0804">Transcription</keyword>
<proteinExistence type="predicted"/>
<evidence type="ECO:0000256" key="1">
    <source>
        <dbReference type="ARBA" id="ARBA00023015"/>
    </source>
</evidence>
<dbReference type="InterPro" id="IPR025996">
    <property type="entry name" value="MT1864/Rv1816-like_C"/>
</dbReference>
<dbReference type="PANTHER" id="PTHR30055">
    <property type="entry name" value="HTH-TYPE TRANSCRIPTIONAL REGULATOR RUTR"/>
    <property type="match status" value="1"/>
</dbReference>
<dbReference type="Pfam" id="PF13305">
    <property type="entry name" value="TetR_C_33"/>
    <property type="match status" value="1"/>
</dbReference>
<sequence>MSSTPYHHGNLRQALLDAALQLIREHGIEQLSLRAIAREVGVSQTAPYRHFADKNQLLVEIARQTFEELASHCQQAVQPGASTPDNIHHCGLAYLEFALANPERYKLTFGQSIEHRDEYPELVAAGMASFSVLLKLMENGIADGSLIDQDARLLANTCWSSIHGCASLAIDGFYQRQCLLVSNDQLINNMVTLATRAVCKNPQHP</sequence>
<name>A0A222FN69_9GAMM</name>
<dbReference type="KEGG" id="bsan:CHH28_16780"/>
<dbReference type="GO" id="GO:0003700">
    <property type="term" value="F:DNA-binding transcription factor activity"/>
    <property type="evidence" value="ECO:0007669"/>
    <property type="project" value="TreeGrafter"/>
</dbReference>
<dbReference type="InterPro" id="IPR036271">
    <property type="entry name" value="Tet_transcr_reg_TetR-rel_C_sf"/>
</dbReference>
<accession>A0A222FN69</accession>
<keyword evidence="7" id="KW-1185">Reference proteome</keyword>
<keyword evidence="1" id="KW-0805">Transcription regulation</keyword>
<organism evidence="6 7">
    <name type="scientific">Bacterioplanes sanyensis</name>
    <dbReference type="NCBI Taxonomy" id="1249553"/>
    <lineage>
        <taxon>Bacteria</taxon>
        <taxon>Pseudomonadati</taxon>
        <taxon>Pseudomonadota</taxon>
        <taxon>Gammaproteobacteria</taxon>
        <taxon>Oceanospirillales</taxon>
        <taxon>Oceanospirillaceae</taxon>
        <taxon>Bacterioplanes</taxon>
    </lineage>
</organism>
<evidence type="ECO:0000313" key="6">
    <source>
        <dbReference type="EMBL" id="ASP40230.1"/>
    </source>
</evidence>
<dbReference type="RefSeq" id="WP_094061399.1">
    <property type="nucleotide sequence ID" value="NZ_CP022530.1"/>
</dbReference>
<dbReference type="PROSITE" id="PS50977">
    <property type="entry name" value="HTH_TETR_2"/>
    <property type="match status" value="1"/>
</dbReference>
<protein>
    <submittedName>
        <fullName evidence="6">TetR family transcriptional regulator</fullName>
    </submittedName>
</protein>
<dbReference type="OrthoDB" id="5293556at2"/>
<dbReference type="Gene3D" id="1.10.357.10">
    <property type="entry name" value="Tetracycline Repressor, domain 2"/>
    <property type="match status" value="1"/>
</dbReference>
<dbReference type="Pfam" id="PF00440">
    <property type="entry name" value="TetR_N"/>
    <property type="match status" value="1"/>
</dbReference>
<evidence type="ECO:0000256" key="4">
    <source>
        <dbReference type="PROSITE-ProRule" id="PRU00335"/>
    </source>
</evidence>
<dbReference type="AlphaFoldDB" id="A0A222FN69"/>
<dbReference type="InterPro" id="IPR050109">
    <property type="entry name" value="HTH-type_TetR-like_transc_reg"/>
</dbReference>
<evidence type="ECO:0000256" key="2">
    <source>
        <dbReference type="ARBA" id="ARBA00023125"/>
    </source>
</evidence>
<dbReference type="SUPFAM" id="SSF48498">
    <property type="entry name" value="Tetracyclin repressor-like, C-terminal domain"/>
    <property type="match status" value="1"/>
</dbReference>
<evidence type="ECO:0000256" key="3">
    <source>
        <dbReference type="ARBA" id="ARBA00023163"/>
    </source>
</evidence>
<dbReference type="Proteomes" id="UP000202440">
    <property type="component" value="Chromosome"/>
</dbReference>
<feature type="DNA-binding region" description="H-T-H motif" evidence="4">
    <location>
        <begin position="32"/>
        <end position="51"/>
    </location>
</feature>
<dbReference type="PANTHER" id="PTHR30055:SF220">
    <property type="entry name" value="TETR-FAMILY REGULATORY PROTEIN"/>
    <property type="match status" value="1"/>
</dbReference>
<dbReference type="InterPro" id="IPR009057">
    <property type="entry name" value="Homeodomain-like_sf"/>
</dbReference>
<dbReference type="PRINTS" id="PR00455">
    <property type="entry name" value="HTHTETR"/>
</dbReference>